<comment type="caution">
    <text evidence="4">The sequence shown here is derived from an EMBL/GenBank/DDBJ whole genome shotgun (WGS) entry which is preliminary data.</text>
</comment>
<protein>
    <submittedName>
        <fullName evidence="4">Response regulator transcription factor</fullName>
    </submittedName>
</protein>
<keyword evidence="5" id="KW-1185">Reference proteome</keyword>
<feature type="domain" description="Response regulatory" evidence="3">
    <location>
        <begin position="3"/>
        <end position="117"/>
    </location>
</feature>
<gene>
    <name evidence="4" type="ORF">ACFSYC_02990</name>
</gene>
<dbReference type="InterPro" id="IPR011006">
    <property type="entry name" value="CheY-like_superfamily"/>
</dbReference>
<dbReference type="PROSITE" id="PS50110">
    <property type="entry name" value="RESPONSE_REGULATORY"/>
    <property type="match status" value="1"/>
</dbReference>
<dbReference type="PANTHER" id="PTHR44591">
    <property type="entry name" value="STRESS RESPONSE REGULATOR PROTEIN 1"/>
    <property type="match status" value="1"/>
</dbReference>
<keyword evidence="1 2" id="KW-0597">Phosphoprotein</keyword>
<evidence type="ECO:0000256" key="2">
    <source>
        <dbReference type="PROSITE-ProRule" id="PRU00169"/>
    </source>
</evidence>
<dbReference type="Proteomes" id="UP001597601">
    <property type="component" value="Unassembled WGS sequence"/>
</dbReference>
<dbReference type="CDD" id="cd00156">
    <property type="entry name" value="REC"/>
    <property type="match status" value="1"/>
</dbReference>
<reference evidence="5" key="1">
    <citation type="journal article" date="2019" name="Int. J. Syst. Evol. Microbiol.">
        <title>The Global Catalogue of Microorganisms (GCM) 10K type strain sequencing project: providing services to taxonomists for standard genome sequencing and annotation.</title>
        <authorList>
            <consortium name="The Broad Institute Genomics Platform"/>
            <consortium name="The Broad Institute Genome Sequencing Center for Infectious Disease"/>
            <person name="Wu L."/>
            <person name="Ma J."/>
        </authorList>
    </citation>
    <scope>NUCLEOTIDE SEQUENCE [LARGE SCALE GENOMIC DNA]</scope>
    <source>
        <strain evidence="5">KCTC 52232</strain>
    </source>
</reference>
<evidence type="ECO:0000313" key="4">
    <source>
        <dbReference type="EMBL" id="MFD2863643.1"/>
    </source>
</evidence>
<organism evidence="4 5">
    <name type="scientific">Mucilaginibacter antarcticus</name>
    <dbReference type="NCBI Taxonomy" id="1855725"/>
    <lineage>
        <taxon>Bacteria</taxon>
        <taxon>Pseudomonadati</taxon>
        <taxon>Bacteroidota</taxon>
        <taxon>Sphingobacteriia</taxon>
        <taxon>Sphingobacteriales</taxon>
        <taxon>Sphingobacteriaceae</taxon>
        <taxon>Mucilaginibacter</taxon>
    </lineage>
</organism>
<evidence type="ECO:0000256" key="1">
    <source>
        <dbReference type="ARBA" id="ARBA00022553"/>
    </source>
</evidence>
<accession>A0ABW5XLV3</accession>
<evidence type="ECO:0000313" key="5">
    <source>
        <dbReference type="Proteomes" id="UP001597601"/>
    </source>
</evidence>
<dbReference type="Pfam" id="PF00072">
    <property type="entry name" value="Response_reg"/>
    <property type="match status" value="1"/>
</dbReference>
<dbReference type="Gene3D" id="3.40.50.2300">
    <property type="match status" value="1"/>
</dbReference>
<dbReference type="RefSeq" id="WP_377123364.1">
    <property type="nucleotide sequence ID" value="NZ_JBHUHN010000001.1"/>
</dbReference>
<feature type="modified residue" description="4-aspartylphosphate" evidence="2">
    <location>
        <position position="52"/>
    </location>
</feature>
<dbReference type="InterPro" id="IPR001789">
    <property type="entry name" value="Sig_transdc_resp-reg_receiver"/>
</dbReference>
<name>A0ABW5XLV3_9SPHI</name>
<dbReference type="PANTHER" id="PTHR44591:SF3">
    <property type="entry name" value="RESPONSE REGULATORY DOMAIN-CONTAINING PROTEIN"/>
    <property type="match status" value="1"/>
</dbReference>
<proteinExistence type="predicted"/>
<dbReference type="SMART" id="SM00448">
    <property type="entry name" value="REC"/>
    <property type="match status" value="1"/>
</dbReference>
<dbReference type="InterPro" id="IPR050595">
    <property type="entry name" value="Bact_response_regulator"/>
</dbReference>
<evidence type="ECO:0000259" key="3">
    <source>
        <dbReference type="PROSITE" id="PS50110"/>
    </source>
</evidence>
<dbReference type="EMBL" id="JBHUON010000002">
    <property type="protein sequence ID" value="MFD2863643.1"/>
    <property type="molecule type" value="Genomic_DNA"/>
</dbReference>
<sequence length="124" mass="14185">MKKILLLDDDQEILLVVEALFIMERFEVQTTNTCTNFIPMAEEFRPDTIILDYRLSNGNGGEICRKLKAHPSFKNTPVIIFSAFAQPDFDFMQFGCDEFIAKPFDIDELVGATRRLLGFKQLSA</sequence>
<dbReference type="SUPFAM" id="SSF52172">
    <property type="entry name" value="CheY-like"/>
    <property type="match status" value="1"/>
</dbReference>